<dbReference type="InterPro" id="IPR010982">
    <property type="entry name" value="Lambda_DNA-bd_dom_sf"/>
</dbReference>
<dbReference type="PANTHER" id="PTHR46797:SF24">
    <property type="entry name" value="DNA-BINDING PHAGE PROTEIN"/>
    <property type="match status" value="1"/>
</dbReference>
<reference evidence="3 4" key="1">
    <citation type="submission" date="2019-09" db="EMBL/GenBank/DDBJ databases">
        <authorList>
            <person name="Depoorter E."/>
        </authorList>
    </citation>
    <scope>NUCLEOTIDE SEQUENCE [LARGE SCALE GENOMIC DNA]</scope>
    <source>
        <strain evidence="3 4">R-17378</strain>
    </source>
</reference>
<evidence type="ECO:0000313" key="4">
    <source>
        <dbReference type="Proteomes" id="UP000494120"/>
    </source>
</evidence>
<feature type="domain" description="HTH cro/C1-type" evidence="2">
    <location>
        <begin position="104"/>
        <end position="158"/>
    </location>
</feature>
<dbReference type="InterPro" id="IPR001387">
    <property type="entry name" value="Cro/C1-type_HTH"/>
</dbReference>
<keyword evidence="4" id="KW-1185">Reference proteome</keyword>
<dbReference type="PROSITE" id="PS50943">
    <property type="entry name" value="HTH_CROC1"/>
    <property type="match status" value="1"/>
</dbReference>
<evidence type="ECO:0000259" key="2">
    <source>
        <dbReference type="PROSITE" id="PS50943"/>
    </source>
</evidence>
<sequence>MKAWKRVRASFMVVIHCFSGRRKTASRLAIDCPAVLEIPARRGVSGKMRQSSGQYNQMGMLYSKIHIHQKWNGGDHCSTMRTRPNLSPDEHDDAMLAVRVGSAIAERRRARGLTQAKLAEMIGLEQEAISRWERGTRAPTLYRLQQLSDVLDCSVDQLLQRGLRRADDQLSVVAASLGELREDERVLVVNFVQQFADMLRARRPEKARQRKS</sequence>
<dbReference type="SUPFAM" id="SSF47413">
    <property type="entry name" value="lambda repressor-like DNA-binding domains"/>
    <property type="match status" value="1"/>
</dbReference>
<evidence type="ECO:0000313" key="3">
    <source>
        <dbReference type="EMBL" id="VWD40026.1"/>
    </source>
</evidence>
<protein>
    <submittedName>
        <fullName evidence="3">DNA-binding protein</fullName>
    </submittedName>
</protein>
<organism evidence="3 4">
    <name type="scientific">Burkholderia aenigmatica</name>
    <dbReference type="NCBI Taxonomy" id="2015348"/>
    <lineage>
        <taxon>Bacteria</taxon>
        <taxon>Pseudomonadati</taxon>
        <taxon>Pseudomonadota</taxon>
        <taxon>Betaproteobacteria</taxon>
        <taxon>Burkholderiales</taxon>
        <taxon>Burkholderiaceae</taxon>
        <taxon>Burkholderia</taxon>
        <taxon>Burkholderia cepacia complex</taxon>
    </lineage>
</organism>
<dbReference type="GO" id="GO:0003677">
    <property type="term" value="F:DNA binding"/>
    <property type="evidence" value="ECO:0007669"/>
    <property type="project" value="UniProtKB-KW"/>
</dbReference>
<comment type="caution">
    <text evidence="3">The sequence shown here is derived from an EMBL/GenBank/DDBJ whole genome shotgun (WGS) entry which is preliminary data.</text>
</comment>
<gene>
    <name evidence="3" type="ORF">BLA17378_07974</name>
</gene>
<dbReference type="PANTHER" id="PTHR46797">
    <property type="entry name" value="HTH-TYPE TRANSCRIPTIONAL REGULATOR"/>
    <property type="match status" value="1"/>
</dbReference>
<name>A0ABY6Y5K2_9BURK</name>
<keyword evidence="1 3" id="KW-0238">DNA-binding</keyword>
<dbReference type="InterPro" id="IPR050807">
    <property type="entry name" value="TransReg_Diox_bact_type"/>
</dbReference>
<dbReference type="Proteomes" id="UP000494120">
    <property type="component" value="Unassembled WGS sequence"/>
</dbReference>
<dbReference type="Gene3D" id="1.10.260.40">
    <property type="entry name" value="lambda repressor-like DNA-binding domains"/>
    <property type="match status" value="1"/>
</dbReference>
<proteinExistence type="predicted"/>
<dbReference type="Pfam" id="PF01381">
    <property type="entry name" value="HTH_3"/>
    <property type="match status" value="1"/>
</dbReference>
<evidence type="ECO:0000256" key="1">
    <source>
        <dbReference type="ARBA" id="ARBA00023125"/>
    </source>
</evidence>
<dbReference type="SMART" id="SM00530">
    <property type="entry name" value="HTH_XRE"/>
    <property type="match status" value="1"/>
</dbReference>
<accession>A0ABY6Y5K2</accession>
<dbReference type="CDD" id="cd00093">
    <property type="entry name" value="HTH_XRE"/>
    <property type="match status" value="1"/>
</dbReference>
<dbReference type="EMBL" id="CABVQG010000054">
    <property type="protein sequence ID" value="VWD40026.1"/>
    <property type="molecule type" value="Genomic_DNA"/>
</dbReference>